<feature type="transmembrane region" description="Helical" evidence="1">
    <location>
        <begin position="12"/>
        <end position="28"/>
    </location>
</feature>
<sequence>MTRELALREKLALALTTLLAIVGFWISTSAMITLLALITSVSAVITSVICLYRISRSFSSAFHWPMEVVATLLLCLILLSLLGTVLYHLNFGKLPNSEIIRFIIYNLDMIPAHILQTAPLMTISVLSISLVFSIFLKWLLNRSQANRSNQTTSTPVVVLLSSLALLGASILLYPDTGHSSAKTLKSPKVTYYLESLPPVKPANTNIMNHGFPVIVILAESLRHDLLTEHARDIPFLSKLSLEGITFDRAYATASHSNLTDLAFWYAQYPLRGAGKETYPMDAPWRGTSLFGAFKQAGYNTAYISSQNEHWGEMVNWLKTPDVNNFFHSEDYKGSTWENMDDEAGLASLIRKGISTAGKIEDSQTLKLASEWIFTQPSNTPFFLGMNLQNTHYSYVIPSGGKEPHQPSKIGFQAIYYSWPQDQAPVVKNRYLNAVINLDNLLNQFSEMLKQRGLWDECLLVVLGDNGEGFYEHNFGNHSGPMYDEAVRTLAIIKPPKSLRISPKTITQPISHIDIAATVAVMAGLERPSSFQGIQIDDIQLPHRPVFMYSNAMVRQFGVVDWPWKYLATEHPNHKEELYNLANDPGEKHNLSLTSTKTTEALRNILAFWKESQLRYYREERYRTQSAPDFSNLLEGVSTP</sequence>
<proteinExistence type="predicted"/>
<gene>
    <name evidence="3" type="ORF">P3W55_23785</name>
</gene>
<feature type="transmembrane region" description="Helical" evidence="1">
    <location>
        <begin position="66"/>
        <end position="89"/>
    </location>
</feature>
<dbReference type="AlphaFoldDB" id="A0AAW6PA57"/>
<evidence type="ECO:0000313" key="3">
    <source>
        <dbReference type="EMBL" id="MDF3844746.1"/>
    </source>
</evidence>
<keyword evidence="3" id="KW-0378">Hydrolase</keyword>
<feature type="transmembrane region" description="Helical" evidence="1">
    <location>
        <begin position="34"/>
        <end position="54"/>
    </location>
</feature>
<feature type="transmembrane region" description="Helical" evidence="1">
    <location>
        <begin position="152"/>
        <end position="173"/>
    </location>
</feature>
<dbReference type="Gene3D" id="3.40.720.10">
    <property type="entry name" value="Alkaline Phosphatase, subunit A"/>
    <property type="match status" value="1"/>
</dbReference>
<evidence type="ECO:0000313" key="4">
    <source>
        <dbReference type="Proteomes" id="UP001220662"/>
    </source>
</evidence>
<dbReference type="InterPro" id="IPR017850">
    <property type="entry name" value="Alkaline_phosphatase_core_sf"/>
</dbReference>
<dbReference type="EMBL" id="JARJLR010000401">
    <property type="protein sequence ID" value="MDF3844746.1"/>
    <property type="molecule type" value="Genomic_DNA"/>
</dbReference>
<dbReference type="Proteomes" id="UP001220662">
    <property type="component" value="Unassembled WGS sequence"/>
</dbReference>
<keyword evidence="1" id="KW-0472">Membrane</keyword>
<accession>A0AAW6PA57</accession>
<organism evidence="3 4">
    <name type="scientific">Pseudomonas citronellolis</name>
    <dbReference type="NCBI Taxonomy" id="53408"/>
    <lineage>
        <taxon>Bacteria</taxon>
        <taxon>Pseudomonadati</taxon>
        <taxon>Pseudomonadota</taxon>
        <taxon>Gammaproteobacteria</taxon>
        <taxon>Pseudomonadales</taxon>
        <taxon>Pseudomonadaceae</taxon>
        <taxon>Pseudomonas</taxon>
    </lineage>
</organism>
<name>A0AAW6PA57_9PSED</name>
<evidence type="ECO:0000259" key="2">
    <source>
        <dbReference type="Pfam" id="PF00884"/>
    </source>
</evidence>
<feature type="transmembrane region" description="Helical" evidence="1">
    <location>
        <begin position="118"/>
        <end position="140"/>
    </location>
</feature>
<reference evidence="3" key="1">
    <citation type="submission" date="2023-03" db="EMBL/GenBank/DDBJ databases">
        <title>Draft assemblies of triclosan tolerant bacteria isolated from returned activated sludge.</title>
        <authorList>
            <person name="Van Hamelsveld S."/>
        </authorList>
    </citation>
    <scope>NUCLEOTIDE SEQUENCE</scope>
    <source>
        <strain evidence="3">GW210015_S63</strain>
    </source>
</reference>
<dbReference type="RefSeq" id="WP_276215677.1">
    <property type="nucleotide sequence ID" value="NZ_JARJLR010000401.1"/>
</dbReference>
<keyword evidence="1" id="KW-1133">Transmembrane helix</keyword>
<feature type="domain" description="Sulfatase N-terminal" evidence="2">
    <location>
        <begin position="213"/>
        <end position="523"/>
    </location>
</feature>
<dbReference type="SUPFAM" id="SSF53649">
    <property type="entry name" value="Alkaline phosphatase-like"/>
    <property type="match status" value="1"/>
</dbReference>
<dbReference type="GO" id="GO:0016787">
    <property type="term" value="F:hydrolase activity"/>
    <property type="evidence" value="ECO:0007669"/>
    <property type="project" value="UniProtKB-KW"/>
</dbReference>
<dbReference type="Gene3D" id="3.30.1120.10">
    <property type="match status" value="1"/>
</dbReference>
<dbReference type="InterPro" id="IPR052701">
    <property type="entry name" value="GAG_Ulvan_Degrading_Sulfatases"/>
</dbReference>
<dbReference type="PANTHER" id="PTHR43751:SF3">
    <property type="entry name" value="SULFATASE N-TERMINAL DOMAIN-CONTAINING PROTEIN"/>
    <property type="match status" value="1"/>
</dbReference>
<dbReference type="InterPro" id="IPR000917">
    <property type="entry name" value="Sulfatase_N"/>
</dbReference>
<evidence type="ECO:0000256" key="1">
    <source>
        <dbReference type="SAM" id="Phobius"/>
    </source>
</evidence>
<dbReference type="PANTHER" id="PTHR43751">
    <property type="entry name" value="SULFATASE"/>
    <property type="match status" value="1"/>
</dbReference>
<keyword evidence="1" id="KW-0812">Transmembrane</keyword>
<comment type="caution">
    <text evidence="3">The sequence shown here is derived from an EMBL/GenBank/DDBJ whole genome shotgun (WGS) entry which is preliminary data.</text>
</comment>
<dbReference type="Pfam" id="PF00884">
    <property type="entry name" value="Sulfatase"/>
    <property type="match status" value="1"/>
</dbReference>
<protein>
    <submittedName>
        <fullName evidence="3">Sulfatase-like hydrolase/transferase</fullName>
    </submittedName>
</protein>